<comment type="cofactor">
    <cofactor evidence="1">
        <name>FAD</name>
        <dbReference type="ChEBI" id="CHEBI:57692"/>
    </cofactor>
</comment>
<dbReference type="InterPro" id="IPR036188">
    <property type="entry name" value="FAD/NAD-bd_sf"/>
</dbReference>
<feature type="domain" description="FAD dependent oxidoreductase" evidence="6">
    <location>
        <begin position="25"/>
        <end position="167"/>
    </location>
</feature>
<keyword evidence="3" id="KW-0285">Flavoprotein</keyword>
<keyword evidence="5" id="KW-0560">Oxidoreductase</keyword>
<organism evidence="7">
    <name type="scientific">marine metagenome</name>
    <dbReference type="NCBI Taxonomy" id="408172"/>
    <lineage>
        <taxon>unclassified sequences</taxon>
        <taxon>metagenomes</taxon>
        <taxon>ecological metagenomes</taxon>
    </lineage>
</organism>
<dbReference type="Gene3D" id="3.50.50.60">
    <property type="entry name" value="FAD/NAD(P)-binding domain"/>
    <property type="match status" value="1"/>
</dbReference>
<dbReference type="GO" id="GO:0046168">
    <property type="term" value="P:glycerol-3-phosphate catabolic process"/>
    <property type="evidence" value="ECO:0007669"/>
    <property type="project" value="TreeGrafter"/>
</dbReference>
<sequence>MTSTDPGAASRGRNLDRLISRPLEVLVVGGGINGAVSALALAAAGLRVGLVERHDFGCGTSQESSNMVWGGFKYLEGYEVRLVAELCRSRNRLARAYPTRLVESRFLAALGAGTPHPPWFAAFGANAYWALGQFATRRPRHRRVSTIRRLEPAVNTAEVEGGIEYSDYLLAD</sequence>
<name>A0A382RFA2_9ZZZZ</name>
<evidence type="ECO:0000256" key="4">
    <source>
        <dbReference type="ARBA" id="ARBA00022827"/>
    </source>
</evidence>
<comment type="similarity">
    <text evidence="2">Belongs to the FAD-dependent glycerol-3-phosphate dehydrogenase family.</text>
</comment>
<evidence type="ECO:0000259" key="6">
    <source>
        <dbReference type="Pfam" id="PF01266"/>
    </source>
</evidence>
<proteinExistence type="inferred from homology"/>
<dbReference type="InterPro" id="IPR006076">
    <property type="entry name" value="FAD-dep_OxRdtase"/>
</dbReference>
<evidence type="ECO:0000313" key="7">
    <source>
        <dbReference type="EMBL" id="SVC95847.1"/>
    </source>
</evidence>
<dbReference type="GO" id="GO:0004368">
    <property type="term" value="F:glycerol-3-phosphate dehydrogenase (quinone) activity"/>
    <property type="evidence" value="ECO:0007669"/>
    <property type="project" value="InterPro"/>
</dbReference>
<protein>
    <recommendedName>
        <fullName evidence="6">FAD dependent oxidoreductase domain-containing protein</fullName>
    </recommendedName>
</protein>
<evidence type="ECO:0000256" key="5">
    <source>
        <dbReference type="ARBA" id="ARBA00023002"/>
    </source>
</evidence>
<evidence type="ECO:0000256" key="1">
    <source>
        <dbReference type="ARBA" id="ARBA00001974"/>
    </source>
</evidence>
<gene>
    <name evidence="7" type="ORF">METZ01_LOCUS348701</name>
</gene>
<dbReference type="AlphaFoldDB" id="A0A382RFA2"/>
<keyword evidence="4" id="KW-0274">FAD</keyword>
<dbReference type="Pfam" id="PF01266">
    <property type="entry name" value="DAO"/>
    <property type="match status" value="1"/>
</dbReference>
<evidence type="ECO:0000256" key="3">
    <source>
        <dbReference type="ARBA" id="ARBA00022630"/>
    </source>
</evidence>
<dbReference type="Gene3D" id="3.30.9.10">
    <property type="entry name" value="D-Amino Acid Oxidase, subunit A, domain 2"/>
    <property type="match status" value="1"/>
</dbReference>
<dbReference type="EMBL" id="UINC01120997">
    <property type="protein sequence ID" value="SVC95847.1"/>
    <property type="molecule type" value="Genomic_DNA"/>
</dbReference>
<accession>A0A382RFA2</accession>
<feature type="non-terminal residue" evidence="7">
    <location>
        <position position="172"/>
    </location>
</feature>
<dbReference type="PANTHER" id="PTHR11985:SF35">
    <property type="entry name" value="ANAEROBIC GLYCEROL-3-PHOSPHATE DEHYDROGENASE SUBUNIT A"/>
    <property type="match status" value="1"/>
</dbReference>
<reference evidence="7" key="1">
    <citation type="submission" date="2018-05" db="EMBL/GenBank/DDBJ databases">
        <authorList>
            <person name="Lanie J.A."/>
            <person name="Ng W.-L."/>
            <person name="Kazmierczak K.M."/>
            <person name="Andrzejewski T.M."/>
            <person name="Davidsen T.M."/>
            <person name="Wayne K.J."/>
            <person name="Tettelin H."/>
            <person name="Glass J.I."/>
            <person name="Rusch D."/>
            <person name="Podicherti R."/>
            <person name="Tsui H.-C.T."/>
            <person name="Winkler M.E."/>
        </authorList>
    </citation>
    <scope>NUCLEOTIDE SEQUENCE</scope>
</reference>
<dbReference type="SUPFAM" id="SSF51905">
    <property type="entry name" value="FAD/NAD(P)-binding domain"/>
    <property type="match status" value="1"/>
</dbReference>
<dbReference type="InterPro" id="IPR000447">
    <property type="entry name" value="G3P_DH_FAD-dep"/>
</dbReference>
<dbReference type="PANTHER" id="PTHR11985">
    <property type="entry name" value="GLYCEROL-3-PHOSPHATE DEHYDROGENASE"/>
    <property type="match status" value="1"/>
</dbReference>
<evidence type="ECO:0000256" key="2">
    <source>
        <dbReference type="ARBA" id="ARBA00007330"/>
    </source>
</evidence>